<keyword evidence="2 3" id="KW-0732">Signal</keyword>
<dbReference type="EMBL" id="JASCZI010211474">
    <property type="protein sequence ID" value="MED6192501.1"/>
    <property type="molecule type" value="Genomic_DNA"/>
</dbReference>
<dbReference type="PANTHER" id="PTHR45966">
    <property type="entry name" value="GDSL-LIKE LIPASE/ACYLHYDROLASE"/>
    <property type="match status" value="1"/>
</dbReference>
<evidence type="ECO:0000256" key="2">
    <source>
        <dbReference type="ARBA" id="ARBA00022729"/>
    </source>
</evidence>
<sequence length="731" mass="81601">MANIASHQLLLVLYLITLFFSPTLGISYNNKIRLFIFGDSFLDAGNNNYINTTPYDQANFLPYGQTYFHFPTGRFSDGRLVSDFIAEYANLPLIPPFLQPGNYTQFYGGVNFASGGAGALVETFQGSVIPLKTQARDHFKKVVKWLRHNLGSYEAKMLLSRGVYMFSIGTNDYLSPFLTESDVLDSFSHSQYVGMVVGNITSIIKGIYKRGARKFVFMNLPPLGCLPGTRILKSDRNKNNGSCLEELSSLAKLHNQALSLALSKLEKQLKGFKYSLYDFNADVTQMMNYPFKYGLKEGKSACCGSGAFRGEYSCGGKRGQKHFELCEKPNEYLFWDSYHLTESAYKQLASRMWAHSANSHFIGPYTITPEPTHAIAATIREAIRCRETGEAKVIVTAMCGHGHFDLPAYEKYLQGNMSNFPPYGEAFFKYPSGRFSDGRVIPDFIGGYAKLPLIPPYLHPGFNLDQYIYGVNFASAGAGALVETNKGAVVDLKTQSFYFRKVSKQFRQELGEEEAKKLLSRAVYIFSIGGNDYAAPFYNANSSTAALPYPQQQLVDFVIGNISSVIKDIYKEGGRKFGFLNVYPLGCIPLIRILVAGNSIEDCLQHEATVLARLQNNDLPKTLEKLEKELSGFKYSVADNYAAFLDLTQNPSKYGFKVRSEACCGGGGYGGDYSCGGKRGIETYHLCSNPNDYFFFDAAHPTDNTAHHISDIMWMGHPKQSHYNLKQLFEL</sequence>
<dbReference type="InterPro" id="IPR036052">
    <property type="entry name" value="TrpB-like_PALP_sf"/>
</dbReference>
<reference evidence="4 5" key="1">
    <citation type="journal article" date="2023" name="Plants (Basel)">
        <title>Bridging the Gap: Combining Genomics and Transcriptomics Approaches to Understand Stylosanthes scabra, an Orphan Legume from the Brazilian Caatinga.</title>
        <authorList>
            <person name="Ferreira-Neto J.R.C."/>
            <person name="da Silva M.D."/>
            <person name="Binneck E."/>
            <person name="de Melo N.F."/>
            <person name="da Silva R.H."/>
            <person name="de Melo A.L.T.M."/>
            <person name="Pandolfi V."/>
            <person name="Bustamante F.O."/>
            <person name="Brasileiro-Vidal A.C."/>
            <person name="Benko-Iseppon A.M."/>
        </authorList>
    </citation>
    <scope>NUCLEOTIDE SEQUENCE [LARGE SCALE GENOMIC DNA]</scope>
    <source>
        <tissue evidence="4">Leaves</tissue>
    </source>
</reference>
<feature type="chain" id="PRO_5045176256" evidence="3">
    <location>
        <begin position="26"/>
        <end position="731"/>
    </location>
</feature>
<dbReference type="Gene3D" id="3.40.50.1110">
    <property type="entry name" value="SGNH hydrolase"/>
    <property type="match status" value="2"/>
</dbReference>
<accession>A0ABU6X3X7</accession>
<dbReference type="Gene3D" id="3.40.50.1100">
    <property type="match status" value="1"/>
</dbReference>
<evidence type="ECO:0000256" key="1">
    <source>
        <dbReference type="ARBA" id="ARBA00008668"/>
    </source>
</evidence>
<protein>
    <submittedName>
        <fullName evidence="4">Uncharacterized protein</fullName>
    </submittedName>
</protein>
<gene>
    <name evidence="4" type="ORF">PIB30_010706</name>
</gene>
<dbReference type="InterPro" id="IPR036514">
    <property type="entry name" value="SGNH_hydro_sf"/>
</dbReference>
<keyword evidence="5" id="KW-1185">Reference proteome</keyword>
<dbReference type="InterPro" id="IPR001087">
    <property type="entry name" value="GDSL"/>
</dbReference>
<evidence type="ECO:0000256" key="3">
    <source>
        <dbReference type="SAM" id="SignalP"/>
    </source>
</evidence>
<name>A0ABU6X3X7_9FABA</name>
<proteinExistence type="inferred from homology"/>
<evidence type="ECO:0000313" key="4">
    <source>
        <dbReference type="EMBL" id="MED6192501.1"/>
    </source>
</evidence>
<dbReference type="PANTHER" id="PTHR45966:SF4">
    <property type="entry name" value="GDSL ESTERASE_LIPASE 5"/>
    <property type="match status" value="1"/>
</dbReference>
<dbReference type="SUPFAM" id="SSF52266">
    <property type="entry name" value="SGNH hydrolase"/>
    <property type="match status" value="1"/>
</dbReference>
<dbReference type="Proteomes" id="UP001341840">
    <property type="component" value="Unassembled WGS sequence"/>
</dbReference>
<dbReference type="InterPro" id="IPR044552">
    <property type="entry name" value="GLIP1-5/GLL25"/>
</dbReference>
<organism evidence="4 5">
    <name type="scientific">Stylosanthes scabra</name>
    <dbReference type="NCBI Taxonomy" id="79078"/>
    <lineage>
        <taxon>Eukaryota</taxon>
        <taxon>Viridiplantae</taxon>
        <taxon>Streptophyta</taxon>
        <taxon>Embryophyta</taxon>
        <taxon>Tracheophyta</taxon>
        <taxon>Spermatophyta</taxon>
        <taxon>Magnoliopsida</taxon>
        <taxon>eudicotyledons</taxon>
        <taxon>Gunneridae</taxon>
        <taxon>Pentapetalae</taxon>
        <taxon>rosids</taxon>
        <taxon>fabids</taxon>
        <taxon>Fabales</taxon>
        <taxon>Fabaceae</taxon>
        <taxon>Papilionoideae</taxon>
        <taxon>50 kb inversion clade</taxon>
        <taxon>dalbergioids sensu lato</taxon>
        <taxon>Dalbergieae</taxon>
        <taxon>Pterocarpus clade</taxon>
        <taxon>Stylosanthes</taxon>
    </lineage>
</organism>
<dbReference type="CDD" id="cd01837">
    <property type="entry name" value="SGNH_plant_lipase_like"/>
    <property type="match status" value="2"/>
</dbReference>
<feature type="signal peptide" evidence="3">
    <location>
        <begin position="1"/>
        <end position="25"/>
    </location>
</feature>
<comment type="caution">
    <text evidence="4">The sequence shown here is derived from an EMBL/GenBank/DDBJ whole genome shotgun (WGS) entry which is preliminary data.</text>
</comment>
<dbReference type="InterPro" id="IPR035669">
    <property type="entry name" value="SGNH_plant_lipase-like"/>
</dbReference>
<dbReference type="Pfam" id="PF00657">
    <property type="entry name" value="Lipase_GDSL"/>
    <property type="match status" value="2"/>
</dbReference>
<comment type="similarity">
    <text evidence="1">Belongs to the 'GDSL' lipolytic enzyme family.</text>
</comment>
<evidence type="ECO:0000313" key="5">
    <source>
        <dbReference type="Proteomes" id="UP001341840"/>
    </source>
</evidence>